<reference evidence="2 3" key="1">
    <citation type="journal article" date="2013" name="PLoS ONE">
        <title>Lactobacillus paracasei comparative genomics: towards species pan-genome definition and exploitation of diversity.</title>
        <authorList>
            <person name="Smokvina T."/>
            <person name="Wels M."/>
            <person name="Polka J."/>
            <person name="Chervaux C."/>
            <person name="Brisse S."/>
            <person name="Boekhorst J."/>
            <person name="van Hylckama Vlieg J.E."/>
            <person name="Siezen R.J."/>
        </authorList>
    </citation>
    <scope>NUCLEOTIDE SEQUENCE [LARGE SCALE GENOMIC DNA]</scope>
    <source>
        <strain evidence="2 3">Lpp49</strain>
    </source>
</reference>
<comment type="caution">
    <text evidence="2">The sequence shown here is derived from an EMBL/GenBank/DDBJ whole genome shotgun (WGS) entry which is preliminary data.</text>
</comment>
<protein>
    <recommendedName>
        <fullName evidence="4">DUF4260 family protein</fullName>
    </recommendedName>
</protein>
<keyword evidence="1" id="KW-0472">Membrane</keyword>
<keyword evidence="1" id="KW-1133">Transmembrane helix</keyword>
<name>A0ABC9TB39_LACPA</name>
<accession>A0ABC9TB39</accession>
<evidence type="ECO:0000313" key="2">
    <source>
        <dbReference type="EMBL" id="EPC90441.1"/>
    </source>
</evidence>
<feature type="transmembrane region" description="Helical" evidence="1">
    <location>
        <begin position="56"/>
        <end position="78"/>
    </location>
</feature>
<evidence type="ECO:0000256" key="1">
    <source>
        <dbReference type="SAM" id="Phobius"/>
    </source>
</evidence>
<organism evidence="2 3">
    <name type="scientific">Lacticaseibacillus paracasei subsp. paracasei Lpp49</name>
    <dbReference type="NCBI Taxonomy" id="1256213"/>
    <lineage>
        <taxon>Bacteria</taxon>
        <taxon>Bacillati</taxon>
        <taxon>Bacillota</taxon>
        <taxon>Bacilli</taxon>
        <taxon>Lactobacillales</taxon>
        <taxon>Lactobacillaceae</taxon>
        <taxon>Lacticaseibacillus</taxon>
    </lineage>
</organism>
<dbReference type="RefSeq" id="WP_016382740.1">
    <property type="nucleotide sequence ID" value="NZ_ANKJ01000024.1"/>
</dbReference>
<dbReference type="AlphaFoldDB" id="A0ABC9TB39"/>
<feature type="transmembrane region" description="Helical" evidence="1">
    <location>
        <begin position="30"/>
        <end position="49"/>
    </location>
</feature>
<dbReference type="InterPro" id="IPR025356">
    <property type="entry name" value="DUF4260"/>
</dbReference>
<feature type="transmembrane region" description="Helical" evidence="1">
    <location>
        <begin position="84"/>
        <end position="102"/>
    </location>
</feature>
<dbReference type="Proteomes" id="UP000014310">
    <property type="component" value="Unassembled WGS sequence"/>
</dbReference>
<proteinExistence type="predicted"/>
<evidence type="ECO:0008006" key="4">
    <source>
        <dbReference type="Google" id="ProtNLM"/>
    </source>
</evidence>
<sequence>MQTVKNVYRIEYLLLVVILSLFYVEIKGDWYFFFGVFFVFDVGAIGYLFSKKIGDIFYDFGHTLIIPLLLLILCQLNSTVVSKWILSFSIIWLIHIFLDRLLGWGLMPR</sequence>
<keyword evidence="1" id="KW-0812">Transmembrane</keyword>
<gene>
    <name evidence="2" type="ORF">Lpp49_09882</name>
</gene>
<dbReference type="EMBL" id="ANKJ01000024">
    <property type="protein sequence ID" value="EPC90441.1"/>
    <property type="molecule type" value="Genomic_DNA"/>
</dbReference>
<evidence type="ECO:0000313" key="3">
    <source>
        <dbReference type="Proteomes" id="UP000014310"/>
    </source>
</evidence>
<dbReference type="Pfam" id="PF14079">
    <property type="entry name" value="DUF4260"/>
    <property type="match status" value="1"/>
</dbReference>
<feature type="transmembrane region" description="Helical" evidence="1">
    <location>
        <begin position="7"/>
        <end position="24"/>
    </location>
</feature>